<name>A0A366FP94_9HYPH</name>
<comment type="caution">
    <text evidence="2">The sequence shown here is derived from an EMBL/GenBank/DDBJ whole genome shotgun (WGS) entry which is preliminary data.</text>
</comment>
<proteinExistence type="predicted"/>
<feature type="domain" description="Amidohydrolase 3" evidence="1">
    <location>
        <begin position="110"/>
        <end position="605"/>
    </location>
</feature>
<evidence type="ECO:0000259" key="1">
    <source>
        <dbReference type="Pfam" id="PF07969"/>
    </source>
</evidence>
<reference evidence="2 3" key="1">
    <citation type="submission" date="2018-06" db="EMBL/GenBank/DDBJ databases">
        <title>Genomic Encyclopedia of Type Strains, Phase IV (KMG-IV): sequencing the most valuable type-strain genomes for metagenomic binning, comparative biology and taxonomic classification.</title>
        <authorList>
            <person name="Goeker M."/>
        </authorList>
    </citation>
    <scope>NUCLEOTIDE SEQUENCE [LARGE SCALE GENOMIC DNA]</scope>
    <source>
        <strain evidence="2 3">DSM 24875</strain>
    </source>
</reference>
<dbReference type="InterPro" id="IPR006311">
    <property type="entry name" value="TAT_signal"/>
</dbReference>
<sequence length="609" mass="65751">MCVGCHWANFRDDVRKASPAAASGLTRRQALRRGAGFAASAVAATAAAPAFFAEAVAAEDAGADIVFRNGPVYTVDGARPWARAVAVKGKRIVFVGDEAGVQPLLGPRTRVVDLSGKMLLPGFVEGHIHPLIGATLTRGVDLQLNSREEILAALEAYREKIGSVDVVRGFGWRYFAFPATGPRKEDLDAIWPDVPVILLAIDAHSAWVNSQALALAGVTRDTKDPLPGFSVFERDPASGEPTGYLVEVPAIMQVNNAVEPFSADYVAESLAQWFPKAAAAGVTTVFDAGMQLVPEAEGFGMYAKAERDGTLPFRVVGSYYYNNPEIDPLPVIQALRREFHSELVKASVLKLSIDGGDAQYTAAMLAPYSDKPGTSGDTLLPPDLFADIVRRADRAGLDIHIHAYGDRGARLSLDAIEAAIEANPPRDRRNALAHLILVDPADVPRFGKLGAVAQVSAQWAVPDQQWRDVTRVRWGEARGDALYSVKAILDHGGVVSLGTDWPAAGYYSTWRPLEAIEIATTRRELDKPEGPRLPPFEQALSLDEALRANTMGAAWQLGMDHEVGSIEAGKLADLVVLDRNLFEAAPHDIHRSRVVMTVMNGRVTHEERA</sequence>
<dbReference type="InterPro" id="IPR032466">
    <property type="entry name" value="Metal_Hydrolase"/>
</dbReference>
<protein>
    <recommendedName>
        <fullName evidence="1">Amidohydrolase 3 domain-containing protein</fullName>
    </recommendedName>
</protein>
<evidence type="ECO:0000313" key="3">
    <source>
        <dbReference type="Proteomes" id="UP000253529"/>
    </source>
</evidence>
<dbReference type="Gene3D" id="2.30.40.10">
    <property type="entry name" value="Urease, subunit C, domain 1"/>
    <property type="match status" value="1"/>
</dbReference>
<gene>
    <name evidence="2" type="ORF">DFR50_10590</name>
</gene>
<dbReference type="InterPro" id="IPR033932">
    <property type="entry name" value="YtcJ-like"/>
</dbReference>
<keyword evidence="3" id="KW-1185">Reference proteome</keyword>
<dbReference type="PROSITE" id="PS51318">
    <property type="entry name" value="TAT"/>
    <property type="match status" value="1"/>
</dbReference>
<dbReference type="InterPro" id="IPR013108">
    <property type="entry name" value="Amidohydro_3"/>
</dbReference>
<dbReference type="OrthoDB" id="9811399at2"/>
<accession>A0A366FP94</accession>
<dbReference type="PANTHER" id="PTHR22642:SF2">
    <property type="entry name" value="PROTEIN LONG AFTER FAR-RED 3"/>
    <property type="match status" value="1"/>
</dbReference>
<dbReference type="PANTHER" id="PTHR22642">
    <property type="entry name" value="IMIDAZOLONEPROPIONASE"/>
    <property type="match status" value="1"/>
</dbReference>
<dbReference type="Gene3D" id="3.20.20.140">
    <property type="entry name" value="Metal-dependent hydrolases"/>
    <property type="match status" value="1"/>
</dbReference>
<dbReference type="SUPFAM" id="SSF51556">
    <property type="entry name" value="Metallo-dependent hydrolases"/>
    <property type="match status" value="1"/>
</dbReference>
<dbReference type="InterPro" id="IPR011059">
    <property type="entry name" value="Metal-dep_hydrolase_composite"/>
</dbReference>
<dbReference type="RefSeq" id="WP_113888249.1">
    <property type="nucleotide sequence ID" value="NZ_QNRK01000005.1"/>
</dbReference>
<dbReference type="AlphaFoldDB" id="A0A366FP94"/>
<organism evidence="2 3">
    <name type="scientific">Roseiarcus fermentans</name>
    <dbReference type="NCBI Taxonomy" id="1473586"/>
    <lineage>
        <taxon>Bacteria</taxon>
        <taxon>Pseudomonadati</taxon>
        <taxon>Pseudomonadota</taxon>
        <taxon>Alphaproteobacteria</taxon>
        <taxon>Hyphomicrobiales</taxon>
        <taxon>Roseiarcaceae</taxon>
        <taxon>Roseiarcus</taxon>
    </lineage>
</organism>
<dbReference type="Proteomes" id="UP000253529">
    <property type="component" value="Unassembled WGS sequence"/>
</dbReference>
<evidence type="ECO:0000313" key="2">
    <source>
        <dbReference type="EMBL" id="RBP16448.1"/>
    </source>
</evidence>
<dbReference type="SUPFAM" id="SSF51338">
    <property type="entry name" value="Composite domain of metallo-dependent hydrolases"/>
    <property type="match status" value="1"/>
</dbReference>
<dbReference type="GO" id="GO:0016810">
    <property type="term" value="F:hydrolase activity, acting on carbon-nitrogen (but not peptide) bonds"/>
    <property type="evidence" value="ECO:0007669"/>
    <property type="project" value="InterPro"/>
</dbReference>
<dbReference type="Pfam" id="PF07969">
    <property type="entry name" value="Amidohydro_3"/>
    <property type="match status" value="1"/>
</dbReference>
<dbReference type="EMBL" id="QNRK01000005">
    <property type="protein sequence ID" value="RBP16448.1"/>
    <property type="molecule type" value="Genomic_DNA"/>
</dbReference>
<dbReference type="Gene3D" id="3.10.310.70">
    <property type="match status" value="1"/>
</dbReference>
<dbReference type="CDD" id="cd01300">
    <property type="entry name" value="YtcJ_like"/>
    <property type="match status" value="1"/>
</dbReference>